<dbReference type="InterPro" id="IPR050140">
    <property type="entry name" value="SRY-related_HMG-box_TF-like"/>
</dbReference>
<evidence type="ECO:0000256" key="2">
    <source>
        <dbReference type="ARBA" id="ARBA00023163"/>
    </source>
</evidence>
<evidence type="ECO:0000256" key="4">
    <source>
        <dbReference type="SAM" id="MobiDB-lite"/>
    </source>
</evidence>
<dbReference type="PROSITE" id="PS50118">
    <property type="entry name" value="HMG_BOX_2"/>
    <property type="match status" value="1"/>
</dbReference>
<dbReference type="CDD" id="cd01389">
    <property type="entry name" value="HMG-box_ROX1-like"/>
    <property type="match status" value="1"/>
</dbReference>
<dbReference type="EMBL" id="MT436030">
    <property type="protein sequence ID" value="QWT68613.1"/>
    <property type="molecule type" value="Genomic_DNA"/>
</dbReference>
<evidence type="ECO:0000256" key="3">
    <source>
        <dbReference type="PROSITE-ProRule" id="PRU00267"/>
    </source>
</evidence>
<evidence type="ECO:0000256" key="1">
    <source>
        <dbReference type="ARBA" id="ARBA00023125"/>
    </source>
</evidence>
<proteinExistence type="predicted"/>
<dbReference type="GO" id="GO:0000978">
    <property type="term" value="F:RNA polymerase II cis-regulatory region sequence-specific DNA binding"/>
    <property type="evidence" value="ECO:0007669"/>
    <property type="project" value="TreeGrafter"/>
</dbReference>
<dbReference type="SMART" id="SM00398">
    <property type="entry name" value="HMG"/>
    <property type="match status" value="1"/>
</dbReference>
<dbReference type="PANTHER" id="PTHR10270">
    <property type="entry name" value="SOX TRANSCRIPTION FACTOR"/>
    <property type="match status" value="1"/>
</dbReference>
<feature type="DNA-binding region" description="HMG box" evidence="3">
    <location>
        <begin position="116"/>
        <end position="184"/>
    </location>
</feature>
<dbReference type="Gene3D" id="1.10.30.10">
    <property type="entry name" value="High mobility group box domain"/>
    <property type="match status" value="1"/>
</dbReference>
<evidence type="ECO:0000313" key="6">
    <source>
        <dbReference type="EMBL" id="QWT68613.1"/>
    </source>
</evidence>
<keyword evidence="3" id="KW-0539">Nucleus</keyword>
<keyword evidence="2" id="KW-0804">Transcription</keyword>
<organism evidence="6">
    <name type="scientific">Ophiocordyceps robertsii</name>
    <dbReference type="NCBI Taxonomy" id="169037"/>
    <lineage>
        <taxon>Eukaryota</taxon>
        <taxon>Fungi</taxon>
        <taxon>Dikarya</taxon>
        <taxon>Ascomycota</taxon>
        <taxon>Pezizomycotina</taxon>
        <taxon>Sordariomycetes</taxon>
        <taxon>Hypocreomycetidae</taxon>
        <taxon>Hypocreales</taxon>
        <taxon>Ophiocordycipitaceae</taxon>
        <taxon>Ophiocordyceps</taxon>
    </lineage>
</organism>
<dbReference type="GO" id="GO:0030154">
    <property type="term" value="P:cell differentiation"/>
    <property type="evidence" value="ECO:0007669"/>
    <property type="project" value="TreeGrafter"/>
</dbReference>
<dbReference type="PANTHER" id="PTHR10270:SF161">
    <property type="entry name" value="SEX-DETERMINING REGION Y PROTEIN"/>
    <property type="match status" value="1"/>
</dbReference>
<feature type="compositionally biased region" description="Basic residues" evidence="4">
    <location>
        <begin position="186"/>
        <end position="195"/>
    </location>
</feature>
<evidence type="ECO:0000259" key="5">
    <source>
        <dbReference type="PROSITE" id="PS50118"/>
    </source>
</evidence>
<reference evidence="6" key="1">
    <citation type="submission" date="2020-05" db="EMBL/GenBank/DDBJ databases">
        <title>Heterothallic mating type system in Ophiocordyceps robertson.</title>
        <authorList>
            <person name="Xu M."/>
            <person name="Idnurm A."/>
        </authorList>
    </citation>
    <scope>NUCLEOTIDE SEQUENCE</scope>
    <source>
        <strain evidence="6">UoM4</strain>
    </source>
</reference>
<keyword evidence="1 3" id="KW-0238">DNA-binding</keyword>
<name>A0A8F2F5W2_9HYPO</name>
<feature type="domain" description="HMG box" evidence="5">
    <location>
        <begin position="116"/>
        <end position="184"/>
    </location>
</feature>
<dbReference type="Pfam" id="PF00505">
    <property type="entry name" value="HMG_box"/>
    <property type="match status" value="1"/>
</dbReference>
<dbReference type="GO" id="GO:0005634">
    <property type="term" value="C:nucleus"/>
    <property type="evidence" value="ECO:0007669"/>
    <property type="project" value="UniProtKB-UniRule"/>
</dbReference>
<accession>A0A8F2F5W2</accession>
<dbReference type="AlphaFoldDB" id="A0A8F2F5W2"/>
<dbReference type="SUPFAM" id="SSF47095">
    <property type="entry name" value="HMG-box"/>
    <property type="match status" value="1"/>
</dbReference>
<dbReference type="InterPro" id="IPR036910">
    <property type="entry name" value="HMG_box_dom_sf"/>
</dbReference>
<gene>
    <name evidence="6" type="primary">MAT1-1-3</name>
</gene>
<dbReference type="GO" id="GO:0001228">
    <property type="term" value="F:DNA-binding transcription activator activity, RNA polymerase II-specific"/>
    <property type="evidence" value="ECO:0007669"/>
    <property type="project" value="TreeGrafter"/>
</dbReference>
<feature type="compositionally biased region" description="Basic and acidic residues" evidence="4">
    <location>
        <begin position="165"/>
        <end position="182"/>
    </location>
</feature>
<feature type="region of interest" description="Disordered" evidence="4">
    <location>
        <begin position="165"/>
        <end position="195"/>
    </location>
</feature>
<dbReference type="InterPro" id="IPR009071">
    <property type="entry name" value="HMG_box_dom"/>
</dbReference>
<dbReference type="GO" id="GO:0000122">
    <property type="term" value="P:negative regulation of transcription by RNA polymerase II"/>
    <property type="evidence" value="ECO:0007669"/>
    <property type="project" value="TreeGrafter"/>
</dbReference>
<protein>
    <submittedName>
        <fullName evidence="6">MAT1-1-3</fullName>
    </submittedName>
</protein>
<sequence>MMRPRANIPVQNGVADTLVTFVASETEGNVHVFLPDTLEMGLVETIAMNFSRRVQQPVKVFHDNWREKYRLCPLLPGVQANNITYGSLCFECDMSEPHVQETNSKDDAAEGKIGHIPRPRNKWILYRQYQAAIIRQDLGKITASEMSTMIANMWRQESEAEKAVWQQKAEEEDRLHKEKYPDYKYTTKKSPSKGN</sequence>